<protein>
    <submittedName>
        <fullName evidence="1">Unannotated protein</fullName>
    </submittedName>
</protein>
<dbReference type="Pfam" id="PF04519">
    <property type="entry name" value="Bactofilin"/>
    <property type="match status" value="1"/>
</dbReference>
<dbReference type="EMBL" id="CAFAAI010000011">
    <property type="protein sequence ID" value="CAB4787343.1"/>
    <property type="molecule type" value="Genomic_DNA"/>
</dbReference>
<reference evidence="1" key="1">
    <citation type="submission" date="2020-05" db="EMBL/GenBank/DDBJ databases">
        <authorList>
            <person name="Chiriac C."/>
            <person name="Salcher M."/>
            <person name="Ghai R."/>
            <person name="Kavagutti S V."/>
        </authorList>
    </citation>
    <scope>NUCLEOTIDE SEQUENCE</scope>
</reference>
<sequence length="56" mass="6269">MRTKEIDMSGTLMDNIQCEGLLKIRKTGKVSGQLFYADLDIERGGQFEGQMVNSSK</sequence>
<accession>A0A6J6WVS5</accession>
<evidence type="ECO:0000313" key="1">
    <source>
        <dbReference type="EMBL" id="CAB4787343.1"/>
    </source>
</evidence>
<gene>
    <name evidence="1" type="ORF">UFOPK2992_00150</name>
</gene>
<dbReference type="InterPro" id="IPR007607">
    <property type="entry name" value="BacA/B"/>
</dbReference>
<proteinExistence type="predicted"/>
<name>A0A6J6WVS5_9ZZZZ</name>
<organism evidence="1">
    <name type="scientific">freshwater metagenome</name>
    <dbReference type="NCBI Taxonomy" id="449393"/>
    <lineage>
        <taxon>unclassified sequences</taxon>
        <taxon>metagenomes</taxon>
        <taxon>ecological metagenomes</taxon>
    </lineage>
</organism>
<dbReference type="AlphaFoldDB" id="A0A6J6WVS5"/>